<keyword evidence="3" id="KW-1185">Reference proteome</keyword>
<evidence type="ECO:0000256" key="1">
    <source>
        <dbReference type="SAM" id="MobiDB-lite"/>
    </source>
</evidence>
<comment type="caution">
    <text evidence="2">The sequence shown here is derived from an EMBL/GenBank/DDBJ whole genome shotgun (WGS) entry which is preliminary data.</text>
</comment>
<accession>A0ABD1S6V2</accession>
<dbReference type="AlphaFoldDB" id="A0ABD1S6V2"/>
<evidence type="ECO:0000313" key="3">
    <source>
        <dbReference type="Proteomes" id="UP001604277"/>
    </source>
</evidence>
<gene>
    <name evidence="2" type="ORF">Fot_39350</name>
</gene>
<feature type="compositionally biased region" description="Pro residues" evidence="1">
    <location>
        <begin position="43"/>
        <end position="61"/>
    </location>
</feature>
<proteinExistence type="predicted"/>
<dbReference type="Proteomes" id="UP001604277">
    <property type="component" value="Unassembled WGS sequence"/>
</dbReference>
<name>A0ABD1S6V2_9LAMI</name>
<feature type="region of interest" description="Disordered" evidence="1">
    <location>
        <begin position="1"/>
        <end position="81"/>
    </location>
</feature>
<dbReference type="EMBL" id="JBFOLJ010000011">
    <property type="protein sequence ID" value="KAL2495593.1"/>
    <property type="molecule type" value="Genomic_DNA"/>
</dbReference>
<evidence type="ECO:0000313" key="2">
    <source>
        <dbReference type="EMBL" id="KAL2495593.1"/>
    </source>
</evidence>
<organism evidence="2 3">
    <name type="scientific">Forsythia ovata</name>
    <dbReference type="NCBI Taxonomy" id="205694"/>
    <lineage>
        <taxon>Eukaryota</taxon>
        <taxon>Viridiplantae</taxon>
        <taxon>Streptophyta</taxon>
        <taxon>Embryophyta</taxon>
        <taxon>Tracheophyta</taxon>
        <taxon>Spermatophyta</taxon>
        <taxon>Magnoliopsida</taxon>
        <taxon>eudicotyledons</taxon>
        <taxon>Gunneridae</taxon>
        <taxon>Pentapetalae</taxon>
        <taxon>asterids</taxon>
        <taxon>lamiids</taxon>
        <taxon>Lamiales</taxon>
        <taxon>Oleaceae</taxon>
        <taxon>Forsythieae</taxon>
        <taxon>Forsythia</taxon>
    </lineage>
</organism>
<protein>
    <submittedName>
        <fullName evidence="2">Uncharacterized protein</fullName>
    </submittedName>
</protein>
<sequence>MADSIENCESEPTHSSLPMNHVCRLPQPPLLPETTALHHPFLQSPPPPTPPPPPLPPPHPHQPSTFSYTESSPNVRPIGLRKPKYFPFKRGRLDRGWTGVCAPMIDLKID</sequence>
<reference evidence="3" key="1">
    <citation type="submission" date="2024-07" db="EMBL/GenBank/DDBJ databases">
        <title>Two chromosome-level genome assemblies of Korean endemic species Abeliophyllum distichum and Forsythia ovata (Oleaceae).</title>
        <authorList>
            <person name="Jang H."/>
        </authorList>
    </citation>
    <scope>NUCLEOTIDE SEQUENCE [LARGE SCALE GENOMIC DNA]</scope>
</reference>